<dbReference type="OrthoDB" id="885909at2"/>
<reference evidence="1" key="1">
    <citation type="submission" date="2020-05" db="EMBL/GenBank/DDBJ databases">
        <title>Chitinophaga laudate sp. nov., isolated from a tropical peat swamp.</title>
        <authorList>
            <person name="Goh C.B.S."/>
            <person name="Lee M.S."/>
            <person name="Parimannan S."/>
            <person name="Pasbakhsh P."/>
            <person name="Yule C.M."/>
            <person name="Rajandas H."/>
            <person name="Loke S."/>
            <person name="Croft L."/>
            <person name="Tan J.B.L."/>
        </authorList>
    </citation>
    <scope>NUCLEOTIDE SEQUENCE</scope>
    <source>
        <strain evidence="1">Mgbs1</strain>
    </source>
</reference>
<dbReference type="PROSITE" id="PS51257">
    <property type="entry name" value="PROKAR_LIPOPROTEIN"/>
    <property type="match status" value="1"/>
</dbReference>
<sequence>MPNKLLPMYTMKQPGLLAIVMLFLVACHTKKEHVVQTAAAPPTEQDAATNFNAAANSGDLIITEPCAVFYSPDTAKLEKLKKENGEEAFYSIADDNINALTDSRTFLDSKGVKIVDATTGKITFRMKDGSITTINLQDEKYGWEVLLFNGHKVTDIDIANVEKEYDRLLK</sequence>
<gene>
    <name evidence="1" type="ORF">ECE50_000190</name>
</gene>
<dbReference type="EMBL" id="RIAR02000001">
    <property type="protein sequence ID" value="NSL85232.1"/>
    <property type="molecule type" value="Genomic_DNA"/>
</dbReference>
<keyword evidence="2" id="KW-1185">Reference proteome</keyword>
<dbReference type="Proteomes" id="UP000281028">
    <property type="component" value="Unassembled WGS sequence"/>
</dbReference>
<proteinExistence type="predicted"/>
<name>A0A9Q5D6C4_9BACT</name>
<evidence type="ECO:0000313" key="1">
    <source>
        <dbReference type="EMBL" id="NSL85232.1"/>
    </source>
</evidence>
<comment type="caution">
    <text evidence="1">The sequence shown here is derived from an EMBL/GenBank/DDBJ whole genome shotgun (WGS) entry which is preliminary data.</text>
</comment>
<organism evidence="1 2">
    <name type="scientific">Chitinophaga solisilvae</name>
    <dbReference type="NCBI Taxonomy" id="1233460"/>
    <lineage>
        <taxon>Bacteria</taxon>
        <taxon>Pseudomonadati</taxon>
        <taxon>Bacteroidota</taxon>
        <taxon>Chitinophagia</taxon>
        <taxon>Chitinophagales</taxon>
        <taxon>Chitinophagaceae</taxon>
        <taxon>Chitinophaga</taxon>
    </lineage>
</organism>
<accession>A0A9Q5D6C4</accession>
<dbReference type="AlphaFoldDB" id="A0A9Q5D6C4"/>
<protein>
    <submittedName>
        <fullName evidence="1">Uncharacterized protein</fullName>
    </submittedName>
</protein>
<evidence type="ECO:0000313" key="2">
    <source>
        <dbReference type="Proteomes" id="UP000281028"/>
    </source>
</evidence>